<dbReference type="AlphaFoldDB" id="A0A7X6DC00"/>
<evidence type="ECO:0000313" key="2">
    <source>
        <dbReference type="EMBL" id="NKE64218.1"/>
    </source>
</evidence>
<gene>
    <name evidence="2" type="ORF">RAMLITH_00155</name>
</gene>
<organism evidence="2 3">
    <name type="scientific">Ramlibacter lithotrophicus</name>
    <dbReference type="NCBI Taxonomy" id="2606681"/>
    <lineage>
        <taxon>Bacteria</taxon>
        <taxon>Pseudomonadati</taxon>
        <taxon>Pseudomonadota</taxon>
        <taxon>Betaproteobacteria</taxon>
        <taxon>Burkholderiales</taxon>
        <taxon>Comamonadaceae</taxon>
        <taxon>Ramlibacter</taxon>
    </lineage>
</organism>
<proteinExistence type="predicted"/>
<keyword evidence="3" id="KW-1185">Reference proteome</keyword>
<sequence>MTSASVKWAAYSGAAGFVTVGLASLLLIGPKGPLHGQVKLQEAGSVVATSAPRGAARQRVAAAAPRPVHAVPVAAGTAPVANGHYDQLRSRLRWVQTRIGGDELLTPDLHSRVLLAKSAAERAGLEEVGLSFMDVYGIISAETSWVPRLGASKDGTPNLGIAQFEPATARLLGLRNPDDPVEAIHAAAVLMKEAAQWSADRLDGLKLGAGERATKLREGVSIYYNLSSKGRARWNVHNTRQLPRETQLHILNARLGAEEAALHEAQMRAAAFRRRHDDAVLTAGNAAAGG</sequence>
<protein>
    <recommendedName>
        <fullName evidence="4">Transglycosylase SLT domain-containing protein</fullName>
    </recommendedName>
</protein>
<dbReference type="RefSeq" id="WP_168105332.1">
    <property type="nucleotide sequence ID" value="NZ_VTOX01000001.1"/>
</dbReference>
<evidence type="ECO:0000256" key="1">
    <source>
        <dbReference type="SAM" id="Phobius"/>
    </source>
</evidence>
<dbReference type="SUPFAM" id="SSF53955">
    <property type="entry name" value="Lysozyme-like"/>
    <property type="match status" value="1"/>
</dbReference>
<keyword evidence="1" id="KW-0812">Transmembrane</keyword>
<dbReference type="Proteomes" id="UP000521868">
    <property type="component" value="Unassembled WGS sequence"/>
</dbReference>
<dbReference type="Gene3D" id="1.10.530.10">
    <property type="match status" value="1"/>
</dbReference>
<dbReference type="EMBL" id="VTOX01000001">
    <property type="protein sequence ID" value="NKE64218.1"/>
    <property type="molecule type" value="Genomic_DNA"/>
</dbReference>
<keyword evidence="1" id="KW-1133">Transmembrane helix</keyword>
<comment type="caution">
    <text evidence="2">The sequence shown here is derived from an EMBL/GenBank/DDBJ whole genome shotgun (WGS) entry which is preliminary data.</text>
</comment>
<reference evidence="2 3" key="1">
    <citation type="journal article" date="2020" name="Nature">
        <title>Bacterial chemolithoautotrophy via manganese oxidation.</title>
        <authorList>
            <person name="Yu H."/>
            <person name="Leadbetter J.R."/>
        </authorList>
    </citation>
    <scope>NUCLEOTIDE SEQUENCE [LARGE SCALE GENOMIC DNA]</scope>
    <source>
        <strain evidence="2 3">RBP-1</strain>
    </source>
</reference>
<keyword evidence="1" id="KW-0472">Membrane</keyword>
<feature type="transmembrane region" description="Helical" evidence="1">
    <location>
        <begin position="6"/>
        <end position="29"/>
    </location>
</feature>
<name>A0A7X6DC00_9BURK</name>
<evidence type="ECO:0000313" key="3">
    <source>
        <dbReference type="Proteomes" id="UP000521868"/>
    </source>
</evidence>
<dbReference type="InterPro" id="IPR023346">
    <property type="entry name" value="Lysozyme-like_dom_sf"/>
</dbReference>
<accession>A0A7X6DC00</accession>
<evidence type="ECO:0008006" key="4">
    <source>
        <dbReference type="Google" id="ProtNLM"/>
    </source>
</evidence>